<keyword evidence="3" id="KW-1185">Reference proteome</keyword>
<dbReference type="InterPro" id="IPR015421">
    <property type="entry name" value="PyrdxlP-dep_Trfase_major"/>
</dbReference>
<evidence type="ECO:0000259" key="1">
    <source>
        <dbReference type="Pfam" id="PF00155"/>
    </source>
</evidence>
<comment type="caution">
    <text evidence="2">The sequence shown here is derived from an EMBL/GenBank/DDBJ whole genome shotgun (WGS) entry which is preliminary data.</text>
</comment>
<evidence type="ECO:0000313" key="3">
    <source>
        <dbReference type="Proteomes" id="UP001370490"/>
    </source>
</evidence>
<proteinExistence type="predicted"/>
<dbReference type="AlphaFoldDB" id="A0AAN8YZS3"/>
<dbReference type="GO" id="GO:0030170">
    <property type="term" value="F:pyridoxal phosphate binding"/>
    <property type="evidence" value="ECO:0007669"/>
    <property type="project" value="InterPro"/>
</dbReference>
<dbReference type="GO" id="GO:0006572">
    <property type="term" value="P:L-tyrosine catabolic process"/>
    <property type="evidence" value="ECO:0007669"/>
    <property type="project" value="TreeGrafter"/>
</dbReference>
<feature type="non-terminal residue" evidence="2">
    <location>
        <position position="182"/>
    </location>
</feature>
<dbReference type="InterPro" id="IPR015424">
    <property type="entry name" value="PyrdxlP-dep_Trfase"/>
</dbReference>
<dbReference type="InterPro" id="IPR004839">
    <property type="entry name" value="Aminotransferase_I/II_large"/>
</dbReference>
<reference evidence="2 3" key="1">
    <citation type="submission" date="2023-12" db="EMBL/GenBank/DDBJ databases">
        <title>A high-quality genome assembly for Dillenia turbinata (Dilleniales).</title>
        <authorList>
            <person name="Chanderbali A."/>
        </authorList>
    </citation>
    <scope>NUCLEOTIDE SEQUENCE [LARGE SCALE GENOMIC DNA]</scope>
    <source>
        <strain evidence="2">LSX21</strain>
        <tissue evidence="2">Leaf</tissue>
    </source>
</reference>
<dbReference type="PANTHER" id="PTHR45744">
    <property type="entry name" value="TYROSINE AMINOTRANSFERASE"/>
    <property type="match status" value="1"/>
</dbReference>
<accession>A0AAN8YZS3</accession>
<dbReference type="CDD" id="cd00609">
    <property type="entry name" value="AAT_like"/>
    <property type="match status" value="1"/>
</dbReference>
<dbReference type="Proteomes" id="UP001370490">
    <property type="component" value="Unassembled WGS sequence"/>
</dbReference>
<sequence>AVAEHLSQDLPYKLSPDNIYPTLGCTQAIEVILTLLSNPGANILLLRPGFPHYEAQAAFNNLEVHHYDLLPEKGWEVNFDSVEALADKNTVAMVIINPGNPCGSVYSYEHLEKVAKMAKKLGIIVIADEVYDHLAFGSNPFVPVGVFGSIVLRRVVPGWWLGWPVTNDPNGILGHGLYFSFK</sequence>
<dbReference type="Pfam" id="PF00155">
    <property type="entry name" value="Aminotran_1_2"/>
    <property type="match status" value="1"/>
</dbReference>
<dbReference type="SUPFAM" id="SSF53383">
    <property type="entry name" value="PLP-dependent transferases"/>
    <property type="match status" value="1"/>
</dbReference>
<keyword evidence="2" id="KW-0032">Aminotransferase</keyword>
<feature type="non-terminal residue" evidence="2">
    <location>
        <position position="1"/>
    </location>
</feature>
<protein>
    <submittedName>
        <fullName evidence="2">Aminotransferase, class I/classII</fullName>
    </submittedName>
</protein>
<gene>
    <name evidence="2" type="ORF">RJ641_017533</name>
</gene>
<dbReference type="GO" id="GO:0004838">
    <property type="term" value="F:L-tyrosine-2-oxoglutarate transaminase activity"/>
    <property type="evidence" value="ECO:0007669"/>
    <property type="project" value="TreeGrafter"/>
</dbReference>
<keyword evidence="2" id="KW-0808">Transferase</keyword>
<dbReference type="EMBL" id="JBAMMX010000022">
    <property type="protein sequence ID" value="KAK6919111.1"/>
    <property type="molecule type" value="Genomic_DNA"/>
</dbReference>
<dbReference type="PANTHER" id="PTHR45744:SF11">
    <property type="entry name" value="TYROSINE AMINOTRANSFERASE"/>
    <property type="match status" value="1"/>
</dbReference>
<evidence type="ECO:0000313" key="2">
    <source>
        <dbReference type="EMBL" id="KAK6919111.1"/>
    </source>
</evidence>
<feature type="domain" description="Aminotransferase class I/classII large" evidence="1">
    <location>
        <begin position="2"/>
        <end position="144"/>
    </location>
</feature>
<dbReference type="Gene3D" id="3.40.640.10">
    <property type="entry name" value="Type I PLP-dependent aspartate aminotransferase-like (Major domain)"/>
    <property type="match status" value="1"/>
</dbReference>
<name>A0AAN8YZS3_9MAGN</name>
<organism evidence="2 3">
    <name type="scientific">Dillenia turbinata</name>
    <dbReference type="NCBI Taxonomy" id="194707"/>
    <lineage>
        <taxon>Eukaryota</taxon>
        <taxon>Viridiplantae</taxon>
        <taxon>Streptophyta</taxon>
        <taxon>Embryophyta</taxon>
        <taxon>Tracheophyta</taxon>
        <taxon>Spermatophyta</taxon>
        <taxon>Magnoliopsida</taxon>
        <taxon>eudicotyledons</taxon>
        <taxon>Gunneridae</taxon>
        <taxon>Pentapetalae</taxon>
        <taxon>Dilleniales</taxon>
        <taxon>Dilleniaceae</taxon>
        <taxon>Dillenia</taxon>
    </lineage>
</organism>